<evidence type="ECO:0000256" key="1">
    <source>
        <dbReference type="SAM" id="MobiDB-lite"/>
    </source>
</evidence>
<evidence type="ECO:0000313" key="3">
    <source>
        <dbReference type="Proteomes" id="UP000192293"/>
    </source>
</evidence>
<organism evidence="2 3">
    <name type="scientific">Mycobacterium bouchedurhonense</name>
    <dbReference type="NCBI Taxonomy" id="701041"/>
    <lineage>
        <taxon>Bacteria</taxon>
        <taxon>Bacillati</taxon>
        <taxon>Actinomycetota</taxon>
        <taxon>Actinomycetes</taxon>
        <taxon>Mycobacteriales</taxon>
        <taxon>Mycobacteriaceae</taxon>
        <taxon>Mycobacterium</taxon>
        <taxon>Mycobacterium avium complex (MAC)</taxon>
    </lineage>
</organism>
<comment type="caution">
    <text evidence="2">The sequence shown here is derived from an EMBL/GenBank/DDBJ whole genome shotgun (WGS) entry which is preliminary data.</text>
</comment>
<feature type="compositionally biased region" description="Basic residues" evidence="1">
    <location>
        <begin position="78"/>
        <end position="89"/>
    </location>
</feature>
<feature type="region of interest" description="Disordered" evidence="1">
    <location>
        <begin position="36"/>
        <end position="89"/>
    </location>
</feature>
<reference evidence="2 3" key="1">
    <citation type="submission" date="2017-02" db="EMBL/GenBank/DDBJ databases">
        <title>The new phylogeny of genus Mycobacterium.</title>
        <authorList>
            <person name="Tortoli E."/>
            <person name="Trovato A."/>
            <person name="Cirillo D.M."/>
        </authorList>
    </citation>
    <scope>NUCLEOTIDE SEQUENCE [LARGE SCALE GENOMIC DNA]</scope>
    <source>
        <strain evidence="2 3">DSM 45439</strain>
    </source>
</reference>
<sequence>MRVRPPCTGVPSWSRCRRRARVETFEIASPRAAAISAGIGARQRRRRRPGPRCGGGTGGGRRRARSQARLRVLPRGTRWARRNMRTRAK</sequence>
<proteinExistence type="predicted"/>
<evidence type="ECO:0000313" key="2">
    <source>
        <dbReference type="EMBL" id="ORA57929.1"/>
    </source>
</evidence>
<name>A0ABX3SJM4_MYCBC</name>
<dbReference type="Proteomes" id="UP000192293">
    <property type="component" value="Unassembled WGS sequence"/>
</dbReference>
<gene>
    <name evidence="2" type="ORF">BST19_01115</name>
</gene>
<dbReference type="EMBL" id="MVHL01000001">
    <property type="protein sequence ID" value="ORA57929.1"/>
    <property type="molecule type" value="Genomic_DNA"/>
</dbReference>
<protein>
    <submittedName>
        <fullName evidence="2">Uncharacterized protein</fullName>
    </submittedName>
</protein>
<accession>A0ABX3SJM4</accession>
<keyword evidence="3" id="KW-1185">Reference proteome</keyword>